<name>A0A645I6N1_9ZZZZ</name>
<organism evidence="1">
    <name type="scientific">bioreactor metagenome</name>
    <dbReference type="NCBI Taxonomy" id="1076179"/>
    <lineage>
        <taxon>unclassified sequences</taxon>
        <taxon>metagenomes</taxon>
        <taxon>ecological metagenomes</taxon>
    </lineage>
</organism>
<proteinExistence type="predicted"/>
<reference evidence="1" key="1">
    <citation type="submission" date="2019-08" db="EMBL/GenBank/DDBJ databases">
        <authorList>
            <person name="Kucharzyk K."/>
            <person name="Murdoch R.W."/>
            <person name="Higgins S."/>
            <person name="Loffler F."/>
        </authorList>
    </citation>
    <scope>NUCLEOTIDE SEQUENCE</scope>
</reference>
<dbReference type="AlphaFoldDB" id="A0A645I6N1"/>
<sequence>MENGDFEPLCADGRQRRVGVTQQQDGIRALFYQHFVAFGNNAAHCLAKVFAHTVKVVVRLAQAKVLKKNTVQPVVVILPGVHQQMVKIAVAAFDDLRQPNDLRPGAHNGHKL</sequence>
<comment type="caution">
    <text evidence="1">The sequence shown here is derived from an EMBL/GenBank/DDBJ whole genome shotgun (WGS) entry which is preliminary data.</text>
</comment>
<protein>
    <submittedName>
        <fullName evidence="1">Uncharacterized protein</fullName>
    </submittedName>
</protein>
<accession>A0A645I6N1</accession>
<dbReference type="EMBL" id="VSSQ01108056">
    <property type="protein sequence ID" value="MPN46961.1"/>
    <property type="molecule type" value="Genomic_DNA"/>
</dbReference>
<evidence type="ECO:0000313" key="1">
    <source>
        <dbReference type="EMBL" id="MPN46961.1"/>
    </source>
</evidence>
<gene>
    <name evidence="1" type="ORF">SDC9_194560</name>
</gene>